<dbReference type="PANTHER" id="PTHR47274:SF1">
    <property type="entry name" value="BTB_POZ DOMAIN CONTAINING PROTEIN, EXPRESSED"/>
    <property type="match status" value="1"/>
</dbReference>
<organism evidence="4">
    <name type="scientific">Eucalyptus grandis</name>
    <name type="common">Flooded gum</name>
    <dbReference type="NCBI Taxonomy" id="71139"/>
    <lineage>
        <taxon>Eukaryota</taxon>
        <taxon>Viridiplantae</taxon>
        <taxon>Streptophyta</taxon>
        <taxon>Embryophyta</taxon>
        <taxon>Tracheophyta</taxon>
        <taxon>Spermatophyta</taxon>
        <taxon>Magnoliopsida</taxon>
        <taxon>eudicotyledons</taxon>
        <taxon>Gunneridae</taxon>
        <taxon>Pentapetalae</taxon>
        <taxon>rosids</taxon>
        <taxon>malvids</taxon>
        <taxon>Myrtales</taxon>
        <taxon>Myrtaceae</taxon>
        <taxon>Myrtoideae</taxon>
        <taxon>Eucalypteae</taxon>
        <taxon>Eucalyptus</taxon>
    </lineage>
</organism>
<dbReference type="InParanoid" id="A0A059A982"/>
<dbReference type="InterPro" id="IPR000210">
    <property type="entry name" value="BTB/POZ_dom"/>
</dbReference>
<dbReference type="UniPathway" id="UPA00143"/>
<dbReference type="FunCoup" id="A0A059A982">
    <property type="interactions" value="187"/>
</dbReference>
<name>A0A059A982_EUCGR</name>
<dbReference type="KEGG" id="egr:104421006"/>
<dbReference type="OrthoDB" id="6359943at2759"/>
<evidence type="ECO:0000313" key="4">
    <source>
        <dbReference type="EMBL" id="KCW50383.1"/>
    </source>
</evidence>
<dbReference type="OMA" id="TRASFMD"/>
<reference evidence="4" key="1">
    <citation type="submission" date="2013-07" db="EMBL/GenBank/DDBJ databases">
        <title>The genome of Eucalyptus grandis.</title>
        <authorList>
            <person name="Schmutz J."/>
            <person name="Hayes R."/>
            <person name="Myburg A."/>
            <person name="Tuskan G."/>
            <person name="Grattapaglia D."/>
            <person name="Rokhsar D.S."/>
        </authorList>
    </citation>
    <scope>NUCLEOTIDE SEQUENCE</scope>
    <source>
        <tissue evidence="4">Leaf extractions</tissue>
    </source>
</reference>
<dbReference type="Gramene" id="KCW50383">
    <property type="protein sequence ID" value="KCW50383"/>
    <property type="gene ID" value="EUGRSUZ_J00138"/>
</dbReference>
<dbReference type="PANTHER" id="PTHR47274">
    <property type="entry name" value="BTB/POZ DOMAIN CONTAINING PROTEIN, EXPRESSED-RELATED"/>
    <property type="match status" value="1"/>
</dbReference>
<evidence type="ECO:0000256" key="1">
    <source>
        <dbReference type="ARBA" id="ARBA00002668"/>
    </source>
</evidence>
<comment type="pathway">
    <text evidence="2">Protein modification; protein ubiquitination.</text>
</comment>
<dbReference type="Gene3D" id="1.25.40.420">
    <property type="match status" value="1"/>
</dbReference>
<comment type="function">
    <text evidence="1">May act as a substrate-specific adapter of an E3 ubiquitin-protein ligase complex (CUL3-RBX1-BTB) which mediates the ubiquitination and subsequent proteasomal degradation of target proteins.</text>
</comment>
<dbReference type="SMART" id="SM00225">
    <property type="entry name" value="BTB"/>
    <property type="match status" value="1"/>
</dbReference>
<proteinExistence type="predicted"/>
<feature type="domain" description="BTB" evidence="3">
    <location>
        <begin position="108"/>
        <end position="177"/>
    </location>
</feature>
<gene>
    <name evidence="4" type="ORF">EUGRSUZ_J00138</name>
</gene>
<dbReference type="EMBL" id="KK198762">
    <property type="protein sequence ID" value="KCW50383.1"/>
    <property type="molecule type" value="Genomic_DNA"/>
</dbReference>
<dbReference type="AlphaFoldDB" id="A0A059A982"/>
<dbReference type="PROSITE" id="PS50097">
    <property type="entry name" value="BTB"/>
    <property type="match status" value="1"/>
</dbReference>
<dbReference type="eggNOG" id="KOG1987">
    <property type="taxonomic scope" value="Eukaryota"/>
</dbReference>
<evidence type="ECO:0000256" key="2">
    <source>
        <dbReference type="ARBA" id="ARBA00004906"/>
    </source>
</evidence>
<dbReference type="GO" id="GO:0016567">
    <property type="term" value="P:protein ubiquitination"/>
    <property type="evidence" value="ECO:0007669"/>
    <property type="project" value="UniProtKB-UniPathway"/>
</dbReference>
<dbReference type="SUPFAM" id="SSF54695">
    <property type="entry name" value="POZ domain"/>
    <property type="match status" value="1"/>
</dbReference>
<dbReference type="InterPro" id="IPR044784">
    <property type="entry name" value="At1g01640-like"/>
</dbReference>
<accession>A0A059A982</accession>
<dbReference type="Gene3D" id="3.30.710.10">
    <property type="entry name" value="Potassium Channel Kv1.1, Chain A"/>
    <property type="match status" value="1"/>
</dbReference>
<dbReference type="Pfam" id="PF00651">
    <property type="entry name" value="BTB"/>
    <property type="match status" value="1"/>
</dbReference>
<dbReference type="InterPro" id="IPR011333">
    <property type="entry name" value="SKP1/BTB/POZ_sf"/>
</dbReference>
<evidence type="ECO:0000259" key="3">
    <source>
        <dbReference type="PROSITE" id="PS50097"/>
    </source>
</evidence>
<sequence>MDCSICSSYPVIIRPPRNTICGSCLEGIRTAFSLMSSFEGGNDREAETARLESNQSHKFLVSPTAKSKGLADLIEWMKHTKKVEDELSQQISFLASSSVSAFQEQIHTDIQIKPSNGPPISAHRAILAARSQIFKNMLDSDSCKSSPCDTVTIAELTHEELESLLEFLYRGSLAPEKMDRHIYSLMLASHKYEISYLHKSCERHMLENLNVSNALDILEIFDVCSHQKLKDVVLSFVVKNINDIVFSTKYEAFCSKNPHLSVQITRASLIDARDRKRTGDHC</sequence>
<protein>
    <recommendedName>
        <fullName evidence="3">BTB domain-containing protein</fullName>
    </recommendedName>
</protein>